<dbReference type="OMA" id="GHEYIVK"/>
<dbReference type="Gramene" id="KQL23304">
    <property type="protein sequence ID" value="KQL23304"/>
    <property type="gene ID" value="SETIT_032374mg"/>
</dbReference>
<proteinExistence type="predicted"/>
<accession>K4A0I5</accession>
<dbReference type="AlphaFoldDB" id="K4A0I5"/>
<evidence type="ECO:0000313" key="2">
    <source>
        <dbReference type="Proteomes" id="UP000004995"/>
    </source>
</evidence>
<keyword evidence="2" id="KW-1185">Reference proteome</keyword>
<reference evidence="2" key="1">
    <citation type="journal article" date="2012" name="Nat. Biotechnol.">
        <title>Reference genome sequence of the model plant Setaria.</title>
        <authorList>
            <person name="Bennetzen J.L."/>
            <person name="Schmutz J."/>
            <person name="Wang H."/>
            <person name="Percifield R."/>
            <person name="Hawkins J."/>
            <person name="Pontaroli A.C."/>
            <person name="Estep M."/>
            <person name="Feng L."/>
            <person name="Vaughn J.N."/>
            <person name="Grimwood J."/>
            <person name="Jenkins J."/>
            <person name="Barry K."/>
            <person name="Lindquist E."/>
            <person name="Hellsten U."/>
            <person name="Deshpande S."/>
            <person name="Wang X."/>
            <person name="Wu X."/>
            <person name="Mitros T."/>
            <person name="Triplett J."/>
            <person name="Yang X."/>
            <person name="Ye C.Y."/>
            <person name="Mauro-Herrera M."/>
            <person name="Wang L."/>
            <person name="Li P."/>
            <person name="Sharma M."/>
            <person name="Sharma R."/>
            <person name="Ronald P.C."/>
            <person name="Panaud O."/>
            <person name="Kellogg E.A."/>
            <person name="Brutnell T.P."/>
            <person name="Doust A.N."/>
            <person name="Tuskan G.A."/>
            <person name="Rokhsar D."/>
            <person name="Devos K.M."/>
        </authorList>
    </citation>
    <scope>NUCLEOTIDE SEQUENCE [LARGE SCALE GENOMIC DNA]</scope>
    <source>
        <strain evidence="2">cv. Yugu1</strain>
    </source>
</reference>
<dbReference type="HOGENOM" id="CLU_1514424_0_0_1"/>
<name>K4A0I5_SETIT</name>
<evidence type="ECO:0000313" key="1">
    <source>
        <dbReference type="EnsemblPlants" id="KQL23304"/>
    </source>
</evidence>
<dbReference type="EMBL" id="AGNK02000822">
    <property type="status" value="NOT_ANNOTATED_CDS"/>
    <property type="molecule type" value="Genomic_DNA"/>
</dbReference>
<protein>
    <submittedName>
        <fullName evidence="1">Uncharacterized protein</fullName>
    </submittedName>
</protein>
<dbReference type="EnsemblPlants" id="KQL23304">
    <property type="protein sequence ID" value="KQL23304"/>
    <property type="gene ID" value="SETIT_032374mg"/>
</dbReference>
<sequence length="178" mass="20098">MFNSCYYDFTGHEYIVKWCEEDMHAVKGGFQMRFNPEGLIKLSRELSQRAITVIKQLGFGPCLSISLTSLCYKSLVVWIASHCRVAKYNNEDVIVLVFDPNSPRVITAEVLKIIHGIPWGTAKVPDDILHGQNATVKDLNGKVKDYNGDHVLKACSTARKNNDAMLEVRLFIAELFSF</sequence>
<dbReference type="Proteomes" id="UP000004995">
    <property type="component" value="Unassembled WGS sequence"/>
</dbReference>
<organism evidence="1 2">
    <name type="scientific">Setaria italica</name>
    <name type="common">Foxtail millet</name>
    <name type="synonym">Panicum italicum</name>
    <dbReference type="NCBI Taxonomy" id="4555"/>
    <lineage>
        <taxon>Eukaryota</taxon>
        <taxon>Viridiplantae</taxon>
        <taxon>Streptophyta</taxon>
        <taxon>Embryophyta</taxon>
        <taxon>Tracheophyta</taxon>
        <taxon>Spermatophyta</taxon>
        <taxon>Magnoliopsida</taxon>
        <taxon>Liliopsida</taxon>
        <taxon>Poales</taxon>
        <taxon>Poaceae</taxon>
        <taxon>PACMAD clade</taxon>
        <taxon>Panicoideae</taxon>
        <taxon>Panicodae</taxon>
        <taxon>Paniceae</taxon>
        <taxon>Cenchrinae</taxon>
        <taxon>Setaria</taxon>
    </lineage>
</organism>
<reference evidence="1" key="2">
    <citation type="submission" date="2018-08" db="UniProtKB">
        <authorList>
            <consortium name="EnsemblPlants"/>
        </authorList>
    </citation>
    <scope>IDENTIFICATION</scope>
    <source>
        <strain evidence="1">Yugu1</strain>
    </source>
</reference>
<dbReference type="InParanoid" id="K4A0I5"/>